<protein>
    <submittedName>
        <fullName evidence="1">Uncharacterized protein</fullName>
    </submittedName>
</protein>
<accession>A0ABV8R640</accession>
<dbReference type="RefSeq" id="WP_377408105.1">
    <property type="nucleotide sequence ID" value="NZ_JBHSCY010000001.1"/>
</dbReference>
<gene>
    <name evidence="1" type="ORF">ACFOWD_03360</name>
</gene>
<dbReference type="Proteomes" id="UP001595826">
    <property type="component" value="Unassembled WGS sequence"/>
</dbReference>
<evidence type="ECO:0000313" key="2">
    <source>
        <dbReference type="Proteomes" id="UP001595826"/>
    </source>
</evidence>
<proteinExistence type="predicted"/>
<comment type="caution">
    <text evidence="1">The sequence shown here is derived from an EMBL/GenBank/DDBJ whole genome shotgun (WGS) entry which is preliminary data.</text>
</comment>
<sequence length="146" mass="16644">MSILTNFKSILIDNISINQDDIAYNDGLNFGRFTTSSETKDFTIEITKAAFLLKLNDIYDVVKSEIKIDDDMYNDTSEFSKVNYCSLEELLTKPTSLFEIFTTYLQDPFFVSLTSKNPTFVINSISKIIVANDIKIKGKVFVKNSF</sequence>
<reference evidence="2" key="1">
    <citation type="journal article" date="2019" name="Int. J. Syst. Evol. Microbiol.">
        <title>The Global Catalogue of Microorganisms (GCM) 10K type strain sequencing project: providing services to taxonomists for standard genome sequencing and annotation.</title>
        <authorList>
            <consortium name="The Broad Institute Genomics Platform"/>
            <consortium name="The Broad Institute Genome Sequencing Center for Infectious Disease"/>
            <person name="Wu L."/>
            <person name="Ma J."/>
        </authorList>
    </citation>
    <scope>NUCLEOTIDE SEQUENCE [LARGE SCALE GENOMIC DNA]</scope>
    <source>
        <strain evidence="2">CECT 8655</strain>
    </source>
</reference>
<dbReference type="EMBL" id="JBHSCY010000001">
    <property type="protein sequence ID" value="MFC4267935.1"/>
    <property type="molecule type" value="Genomic_DNA"/>
</dbReference>
<name>A0ABV8R640_9FLAO</name>
<evidence type="ECO:0000313" key="1">
    <source>
        <dbReference type="EMBL" id="MFC4267935.1"/>
    </source>
</evidence>
<organism evidence="1 2">
    <name type="scientific">Polaribacter marinivivus</name>
    <dbReference type="NCBI Taxonomy" id="1524260"/>
    <lineage>
        <taxon>Bacteria</taxon>
        <taxon>Pseudomonadati</taxon>
        <taxon>Bacteroidota</taxon>
        <taxon>Flavobacteriia</taxon>
        <taxon>Flavobacteriales</taxon>
        <taxon>Flavobacteriaceae</taxon>
    </lineage>
</organism>
<keyword evidence="2" id="KW-1185">Reference proteome</keyword>